<proteinExistence type="predicted"/>
<protein>
    <submittedName>
        <fullName evidence="2">Uncharacterized protein</fullName>
    </submittedName>
</protein>
<gene>
    <name evidence="2" type="ORF">ENI35_05260</name>
    <name evidence="1" type="ORF">ENJ03_05325</name>
</gene>
<dbReference type="AlphaFoldDB" id="A0A7C1VP25"/>
<accession>A0A7C1VP25</accession>
<evidence type="ECO:0000313" key="2">
    <source>
        <dbReference type="EMBL" id="HEC68202.1"/>
    </source>
</evidence>
<reference evidence="2" key="1">
    <citation type="journal article" date="2020" name="mSystems">
        <title>Genome- and Community-Level Interaction Insights into Carbon Utilization and Element Cycling Functions of Hydrothermarchaeota in Hydrothermal Sediment.</title>
        <authorList>
            <person name="Zhou Z."/>
            <person name="Liu Y."/>
            <person name="Xu W."/>
            <person name="Pan J."/>
            <person name="Luo Z.H."/>
            <person name="Li M."/>
        </authorList>
    </citation>
    <scope>NUCLEOTIDE SEQUENCE [LARGE SCALE GENOMIC DNA]</scope>
    <source>
        <strain evidence="2">HyVt-389</strain>
        <strain evidence="1">HyVt-45</strain>
    </source>
</reference>
<dbReference type="EMBL" id="DRIH01000184">
    <property type="protein sequence ID" value="HEC68202.1"/>
    <property type="molecule type" value="Genomic_DNA"/>
</dbReference>
<name>A0A7C1VP25_DESA2</name>
<dbReference type="Proteomes" id="UP000885738">
    <property type="component" value="Unassembled WGS sequence"/>
</dbReference>
<organism evidence="2">
    <name type="scientific">Desulfofervidus auxilii</name>
    <dbReference type="NCBI Taxonomy" id="1621989"/>
    <lineage>
        <taxon>Bacteria</taxon>
        <taxon>Pseudomonadati</taxon>
        <taxon>Thermodesulfobacteriota</taxon>
        <taxon>Candidatus Desulfofervidia</taxon>
        <taxon>Candidatus Desulfofervidales</taxon>
        <taxon>Candidatus Desulfofervidaceae</taxon>
        <taxon>Candidatus Desulfofervidus</taxon>
    </lineage>
</organism>
<sequence>MRIQSKLLAENNYWRIRVRTDNGEEDYAITKATGRYSFYLHGRMEKIIFVKKLETLKQAYLDTGEKNWTMYFDSPVLSDSGLDIEFAIGLSIEDIEFFLANIPLTESERQMKVEEEIIQSPSVSETLQ</sequence>
<comment type="caution">
    <text evidence="2">The sequence shown here is derived from an EMBL/GenBank/DDBJ whole genome shotgun (WGS) entry which is preliminary data.</text>
</comment>
<evidence type="ECO:0000313" key="1">
    <source>
        <dbReference type="EMBL" id="HEB74625.1"/>
    </source>
</evidence>
<dbReference type="EMBL" id="DRKW01000316">
    <property type="protein sequence ID" value="HEB74625.1"/>
    <property type="molecule type" value="Genomic_DNA"/>
</dbReference>
<dbReference type="Proteomes" id="UP000886268">
    <property type="component" value="Unassembled WGS sequence"/>
</dbReference>